<organism evidence="2 3">
    <name type="scientific">Pacificimonas pallii</name>
    <dbReference type="NCBI Taxonomy" id="2827236"/>
    <lineage>
        <taxon>Bacteria</taxon>
        <taxon>Pseudomonadati</taxon>
        <taxon>Pseudomonadota</taxon>
        <taxon>Alphaproteobacteria</taxon>
        <taxon>Sphingomonadales</taxon>
        <taxon>Sphingosinicellaceae</taxon>
        <taxon>Pacificimonas</taxon>
    </lineage>
</organism>
<gene>
    <name evidence="2" type="ORF">KCG44_10455</name>
</gene>
<evidence type="ECO:0000313" key="2">
    <source>
        <dbReference type="EMBL" id="MBV7257202.1"/>
    </source>
</evidence>
<accession>A0ABS6SFL1</accession>
<proteinExistence type="predicted"/>
<evidence type="ECO:0000313" key="3">
    <source>
        <dbReference type="Proteomes" id="UP000722336"/>
    </source>
</evidence>
<evidence type="ECO:0000256" key="1">
    <source>
        <dbReference type="SAM" id="MobiDB-lite"/>
    </source>
</evidence>
<comment type="caution">
    <text evidence="2">The sequence shown here is derived from an EMBL/GenBank/DDBJ whole genome shotgun (WGS) entry which is preliminary data.</text>
</comment>
<sequence length="136" mass="14625">MSPPPRSDQSVDDILASIRTLIADGGEVDERREPGTVAEAMASRDTPGTAEDVHADLQRLAEAARAPASDSAASAAPVTAATLETTLMRGYAGSDNTLEGVVRDMLRPMLQEWLDAHLPDLVERMVAEQIHHITKR</sequence>
<dbReference type="InterPro" id="IPR019632">
    <property type="entry name" value="DUF2497"/>
</dbReference>
<name>A0ABS6SFL1_9SPHN</name>
<keyword evidence="3" id="KW-1185">Reference proteome</keyword>
<protein>
    <submittedName>
        <fullName evidence="2">DUF2497 domain-containing protein</fullName>
    </submittedName>
</protein>
<feature type="region of interest" description="Disordered" evidence="1">
    <location>
        <begin position="25"/>
        <end position="51"/>
    </location>
</feature>
<dbReference type="EMBL" id="JAGSPA010000003">
    <property type="protein sequence ID" value="MBV7257202.1"/>
    <property type="molecule type" value="Genomic_DNA"/>
</dbReference>
<dbReference type="Proteomes" id="UP000722336">
    <property type="component" value="Unassembled WGS sequence"/>
</dbReference>
<dbReference type="Pfam" id="PF10691">
    <property type="entry name" value="DUF2497"/>
    <property type="match status" value="1"/>
</dbReference>
<reference evidence="2 3" key="1">
    <citation type="submission" date="2021-04" db="EMBL/GenBank/DDBJ databases">
        <authorList>
            <person name="Pira H."/>
            <person name="Risdian C."/>
            <person name="Wink J."/>
        </authorList>
    </citation>
    <scope>NUCLEOTIDE SEQUENCE [LARGE SCALE GENOMIC DNA]</scope>
    <source>
        <strain evidence="2 3">WHA3</strain>
    </source>
</reference>
<dbReference type="RefSeq" id="WP_218446029.1">
    <property type="nucleotide sequence ID" value="NZ_JAGSPA010000003.1"/>
</dbReference>